<dbReference type="InParanoid" id="K3XTR9"/>
<dbReference type="HOGENOM" id="CLU_3280476_0_0_1"/>
<organism evidence="1 2">
    <name type="scientific">Setaria italica</name>
    <name type="common">Foxtail millet</name>
    <name type="synonym">Panicum italicum</name>
    <dbReference type="NCBI Taxonomy" id="4555"/>
    <lineage>
        <taxon>Eukaryota</taxon>
        <taxon>Viridiplantae</taxon>
        <taxon>Streptophyta</taxon>
        <taxon>Embryophyta</taxon>
        <taxon>Tracheophyta</taxon>
        <taxon>Spermatophyta</taxon>
        <taxon>Magnoliopsida</taxon>
        <taxon>Liliopsida</taxon>
        <taxon>Poales</taxon>
        <taxon>Poaceae</taxon>
        <taxon>PACMAD clade</taxon>
        <taxon>Panicoideae</taxon>
        <taxon>Panicodae</taxon>
        <taxon>Paniceae</taxon>
        <taxon>Cenchrinae</taxon>
        <taxon>Setaria</taxon>
    </lineage>
</organism>
<evidence type="ECO:0000313" key="1">
    <source>
        <dbReference type="EnsemblPlants" id="KQL05958"/>
    </source>
</evidence>
<name>K3XTR9_SETIT</name>
<dbReference type="EMBL" id="AGNK02003206">
    <property type="status" value="NOT_ANNOTATED_CDS"/>
    <property type="molecule type" value="Genomic_DNA"/>
</dbReference>
<proteinExistence type="predicted"/>
<accession>K3XTR9</accession>
<dbReference type="EnsemblPlants" id="KQL05958">
    <property type="protein sequence ID" value="KQL05958"/>
    <property type="gene ID" value="SETIT_005326mg"/>
</dbReference>
<reference evidence="2" key="1">
    <citation type="journal article" date="2012" name="Nat. Biotechnol.">
        <title>Reference genome sequence of the model plant Setaria.</title>
        <authorList>
            <person name="Bennetzen J.L."/>
            <person name="Schmutz J."/>
            <person name="Wang H."/>
            <person name="Percifield R."/>
            <person name="Hawkins J."/>
            <person name="Pontaroli A.C."/>
            <person name="Estep M."/>
            <person name="Feng L."/>
            <person name="Vaughn J.N."/>
            <person name="Grimwood J."/>
            <person name="Jenkins J."/>
            <person name="Barry K."/>
            <person name="Lindquist E."/>
            <person name="Hellsten U."/>
            <person name="Deshpande S."/>
            <person name="Wang X."/>
            <person name="Wu X."/>
            <person name="Mitros T."/>
            <person name="Triplett J."/>
            <person name="Yang X."/>
            <person name="Ye C.Y."/>
            <person name="Mauro-Herrera M."/>
            <person name="Wang L."/>
            <person name="Li P."/>
            <person name="Sharma M."/>
            <person name="Sharma R."/>
            <person name="Ronald P.C."/>
            <person name="Panaud O."/>
            <person name="Kellogg E.A."/>
            <person name="Brutnell T.P."/>
            <person name="Doust A.N."/>
            <person name="Tuskan G.A."/>
            <person name="Rokhsar D."/>
            <person name="Devos K.M."/>
        </authorList>
    </citation>
    <scope>NUCLEOTIDE SEQUENCE [LARGE SCALE GENOMIC DNA]</scope>
    <source>
        <strain evidence="2">cv. Yugu1</strain>
    </source>
</reference>
<protein>
    <submittedName>
        <fullName evidence="1">Uncharacterized protein</fullName>
    </submittedName>
</protein>
<evidence type="ECO:0000313" key="2">
    <source>
        <dbReference type="Proteomes" id="UP000004995"/>
    </source>
</evidence>
<dbReference type="Gramene" id="KQL05958">
    <property type="protein sequence ID" value="KQL05958"/>
    <property type="gene ID" value="SETIT_005326mg"/>
</dbReference>
<dbReference type="AlphaFoldDB" id="K3XTR9"/>
<reference evidence="1" key="2">
    <citation type="submission" date="2018-08" db="UniProtKB">
        <authorList>
            <consortium name="EnsemblPlants"/>
        </authorList>
    </citation>
    <scope>IDENTIFICATION</scope>
    <source>
        <strain evidence="1">Yugu1</strain>
    </source>
</reference>
<keyword evidence="2" id="KW-1185">Reference proteome</keyword>
<dbReference type="Proteomes" id="UP000004995">
    <property type="component" value="Unassembled WGS sequence"/>
</dbReference>
<sequence length="41" mass="4540">MGRCGLQRQRRIGTSNGHVTVGLNGHKQQWHIGDGKLKLMA</sequence>